<evidence type="ECO:0000259" key="4">
    <source>
        <dbReference type="PROSITE" id="PS51175"/>
    </source>
</evidence>
<organism evidence="6 7">
    <name type="scientific">Aquimarina litoralis</name>
    <dbReference type="NCBI Taxonomy" id="584605"/>
    <lineage>
        <taxon>Bacteria</taxon>
        <taxon>Pseudomonadati</taxon>
        <taxon>Bacteroidota</taxon>
        <taxon>Flavobacteriia</taxon>
        <taxon>Flavobacteriales</taxon>
        <taxon>Flavobacteriaceae</taxon>
        <taxon>Aquimarina</taxon>
    </lineage>
</organism>
<dbReference type="InterPro" id="IPR000757">
    <property type="entry name" value="Beta-glucanase-like"/>
</dbReference>
<dbReference type="Proteomes" id="UP001501758">
    <property type="component" value="Unassembled WGS sequence"/>
</dbReference>
<feature type="chain" id="PRO_5046885916" description="Por secretion system C-terminal sorting domain-containing protein" evidence="3">
    <location>
        <begin position="29"/>
        <end position="1308"/>
    </location>
</feature>
<dbReference type="Pfam" id="PF19408">
    <property type="entry name" value="PKD_6"/>
    <property type="match status" value="1"/>
</dbReference>
<dbReference type="PROSITE" id="PS51175">
    <property type="entry name" value="CBM6"/>
    <property type="match status" value="1"/>
</dbReference>
<dbReference type="Pfam" id="PF18962">
    <property type="entry name" value="Por_Secre_tail"/>
    <property type="match status" value="1"/>
</dbReference>
<dbReference type="InterPro" id="IPR050546">
    <property type="entry name" value="Glycosyl_Hydrlase_16"/>
</dbReference>
<keyword evidence="7" id="KW-1185">Reference proteome</keyword>
<protein>
    <recommendedName>
        <fullName evidence="8">Por secretion system C-terminal sorting domain-containing protein</fullName>
    </recommendedName>
</protein>
<dbReference type="Gene3D" id="2.60.40.1080">
    <property type="match status" value="1"/>
</dbReference>
<gene>
    <name evidence="6" type="ORF">GCM10009430_27320</name>
</gene>
<comment type="similarity">
    <text evidence="1">Belongs to the glycosyl hydrolase 16 family.</text>
</comment>
<name>A0ABP3U7I9_9FLAO</name>
<sequence length="1308" mass="143784">MMKTNKFLKTILLCSFLVSCLNTSYSQCSELIFNDEFDGTSVDLSKWSFDNGDGCPTLCGWGNVEEQWYRPENTTVQNGNLIITTKNESFGGKQYTSSKLITSGKFNARYGRYEASIKLPSAGGIWPAFWMLPENGSWPFTGEIDIMESQHKNPESIGGTVHYNNGGHQFNGREYDAGLDLSEGFHEYAVEWEPTEIRWYVDDQLYHAVTPANTVDPWPFNQGDWYIILNVAVGGPGTPYTGFIAPTPADYPTQMEVDYVRVYSGTLNTQLTGDNTVYQGDTNKVYTISPTEGASYNWSVPSDATIVSGQGTNSITVNWGNTGGNVSVSVNTANCGSNEYSISVTVEPPRNLDFVFEDFESNRNLIYGTTTSGVLTESITNPETDNTNNSSLVGSYQRDGGSQYDVLFMESSDIGNALDFISGKKSIWIDVYTEAPVGTEFILQLENGNLSSGDWPIGRHSRYAARSTTQNQWETLEFELLDRPDVTVGALEVNQFALLIDSNSNTNHIVYLDNMRSMIAGEVPVIDEVIIANYDGVNELNPIFQNGVYTADVSNPSVNNINNSANVASYVRDASSQYDVVSFSTSIITDSNPFKEGDQLFFMDIYTEAEVGTEITISLENQATSENDFPLGRNSQYIGIVSEQNAWHTIAFTHAASPDGGTSNLSVDEISILFDPNSNTSDTYYFDNFRYGITSLPASYIFSEMIQDYDGNNHLTFDSRSTGVYQAPSVNPEENEINSSAQVGRYVRNGVELYDVLFFETNFINDASSYVSEEKRFAMDIYTDAPIGTVISWQLESSTMATPANYPTGRHSVYQAVVKEQNNWHTLEFVLTATPDLVVNDAQIDNVVLLFDPNNESDHIFYFDNLRSLQKEDVVQTPVLSSVVVSSGASEMYQGETLQFQAQGFDQNGEPFVTNVDWTATSGFINSDGLYTGSDIGTHTISASSGSVSGSATITVLENNTSLYTLPGIIEAEDYKEGGEGIGYHDLTSGNTGGAYRQDDVDIENTGDVLGGSYNVGWIRASEWLAYDVSATASSSNYDIDFRVASPNGNGQFHLELDGVAITDVISVPNTGSWQQYETVSVNDITIAEGNHELRLVFDSNGLNVNYLEFKESEVITIDNCTGLAANNQYSYEISSDTSNPTITFIPEIAGVGDGICILYYSTNTSGPYPGYLVTPNVPFQINATSGEQIYFYYTYSLPTGGENNTAATKHDFVVGDCDQNRTSDILDKETNIVMYPNPASDVLEISNINGISQIHLYSIKGVPVLKRQLDKTTTALTLDISSLAKGVYIIKAYGQNTEPFISKIVKN</sequence>
<evidence type="ECO:0000313" key="7">
    <source>
        <dbReference type="Proteomes" id="UP001501758"/>
    </source>
</evidence>
<dbReference type="CDD" id="cd04080">
    <property type="entry name" value="CBM6_cellulase-like"/>
    <property type="match status" value="1"/>
</dbReference>
<dbReference type="InterPro" id="IPR045829">
    <property type="entry name" value="PKD_6"/>
</dbReference>
<evidence type="ECO:0000256" key="3">
    <source>
        <dbReference type="SAM" id="SignalP"/>
    </source>
</evidence>
<evidence type="ECO:0000256" key="2">
    <source>
        <dbReference type="ARBA" id="ARBA00022729"/>
    </source>
</evidence>
<dbReference type="NCBIfam" id="TIGR04183">
    <property type="entry name" value="Por_Secre_tail"/>
    <property type="match status" value="1"/>
</dbReference>
<dbReference type="SMART" id="SM00635">
    <property type="entry name" value="BID_2"/>
    <property type="match status" value="1"/>
</dbReference>
<dbReference type="PROSITE" id="PS51762">
    <property type="entry name" value="GH16_2"/>
    <property type="match status" value="1"/>
</dbReference>
<dbReference type="SUPFAM" id="SSF49899">
    <property type="entry name" value="Concanavalin A-like lectins/glucanases"/>
    <property type="match status" value="1"/>
</dbReference>
<dbReference type="SMART" id="SM00606">
    <property type="entry name" value="CBD_IV"/>
    <property type="match status" value="1"/>
</dbReference>
<keyword evidence="2 3" id="KW-0732">Signal</keyword>
<dbReference type="SUPFAM" id="SSF49785">
    <property type="entry name" value="Galactose-binding domain-like"/>
    <property type="match status" value="1"/>
</dbReference>
<accession>A0ABP3U7I9</accession>
<dbReference type="InterPro" id="IPR013320">
    <property type="entry name" value="ConA-like_dom_sf"/>
</dbReference>
<dbReference type="Gene3D" id="2.60.120.260">
    <property type="entry name" value="Galactose-binding domain-like"/>
    <property type="match status" value="1"/>
</dbReference>
<dbReference type="InterPro" id="IPR026444">
    <property type="entry name" value="Secre_tail"/>
</dbReference>
<dbReference type="PROSITE" id="PS51257">
    <property type="entry name" value="PROKAR_LIPOPROTEIN"/>
    <property type="match status" value="1"/>
</dbReference>
<dbReference type="PANTHER" id="PTHR10963">
    <property type="entry name" value="GLYCOSYL HYDROLASE-RELATED"/>
    <property type="match status" value="1"/>
</dbReference>
<evidence type="ECO:0008006" key="8">
    <source>
        <dbReference type="Google" id="ProtNLM"/>
    </source>
</evidence>
<evidence type="ECO:0000259" key="5">
    <source>
        <dbReference type="PROSITE" id="PS51762"/>
    </source>
</evidence>
<comment type="caution">
    <text evidence="6">The sequence shown here is derived from an EMBL/GenBank/DDBJ whole genome shotgun (WGS) entry which is preliminary data.</text>
</comment>
<dbReference type="PANTHER" id="PTHR10963:SF55">
    <property type="entry name" value="GLYCOSIDE HYDROLASE FAMILY 16 PROTEIN"/>
    <property type="match status" value="1"/>
</dbReference>
<dbReference type="InterPro" id="IPR006584">
    <property type="entry name" value="Cellulose-bd_IV"/>
</dbReference>
<evidence type="ECO:0000313" key="6">
    <source>
        <dbReference type="EMBL" id="GAA0723651.1"/>
    </source>
</evidence>
<dbReference type="Pfam" id="PF00722">
    <property type="entry name" value="Glyco_hydro_16"/>
    <property type="match status" value="1"/>
</dbReference>
<dbReference type="Gene3D" id="2.60.120.200">
    <property type="match status" value="1"/>
</dbReference>
<dbReference type="InterPro" id="IPR008979">
    <property type="entry name" value="Galactose-bd-like_sf"/>
</dbReference>
<reference evidence="7" key="1">
    <citation type="journal article" date="2019" name="Int. J. Syst. Evol. Microbiol.">
        <title>The Global Catalogue of Microorganisms (GCM) 10K type strain sequencing project: providing services to taxonomists for standard genome sequencing and annotation.</title>
        <authorList>
            <consortium name="The Broad Institute Genomics Platform"/>
            <consortium name="The Broad Institute Genome Sequencing Center for Infectious Disease"/>
            <person name="Wu L."/>
            <person name="Ma J."/>
        </authorList>
    </citation>
    <scope>NUCLEOTIDE SEQUENCE [LARGE SCALE GENOMIC DNA]</scope>
    <source>
        <strain evidence="7">JCM 15974</strain>
    </source>
</reference>
<dbReference type="EMBL" id="BAAAGE010000002">
    <property type="protein sequence ID" value="GAA0723651.1"/>
    <property type="molecule type" value="Genomic_DNA"/>
</dbReference>
<dbReference type="InterPro" id="IPR003343">
    <property type="entry name" value="Big_2"/>
</dbReference>
<feature type="domain" description="CBM6" evidence="4">
    <location>
        <begin position="968"/>
        <end position="1111"/>
    </location>
</feature>
<proteinExistence type="inferred from homology"/>
<dbReference type="CDD" id="cd08023">
    <property type="entry name" value="GH16_laminarinase_like"/>
    <property type="match status" value="1"/>
</dbReference>
<feature type="domain" description="GH16" evidence="5">
    <location>
        <begin position="18"/>
        <end position="268"/>
    </location>
</feature>
<dbReference type="Pfam" id="PF03422">
    <property type="entry name" value="CBM_6"/>
    <property type="match status" value="1"/>
</dbReference>
<dbReference type="InterPro" id="IPR005084">
    <property type="entry name" value="CBM6"/>
</dbReference>
<evidence type="ECO:0000256" key="1">
    <source>
        <dbReference type="ARBA" id="ARBA00006865"/>
    </source>
</evidence>
<feature type="signal peptide" evidence="3">
    <location>
        <begin position="1"/>
        <end position="28"/>
    </location>
</feature>